<evidence type="ECO:0000313" key="5">
    <source>
        <dbReference type="Proteomes" id="UP000694520"/>
    </source>
</evidence>
<keyword evidence="2" id="KW-0472">Membrane</keyword>
<dbReference type="AlphaFoldDB" id="A0A8B9XDH4"/>
<reference evidence="4" key="2">
    <citation type="submission" date="2025-08" db="UniProtKB">
        <authorList>
            <consortium name="Ensembl"/>
        </authorList>
    </citation>
    <scope>IDENTIFICATION</scope>
</reference>
<feature type="region of interest" description="Disordered" evidence="1">
    <location>
        <begin position="124"/>
        <end position="144"/>
    </location>
</feature>
<feature type="chain" id="PRO_5034844448" description="Proline rich membrane anchor 1" evidence="3">
    <location>
        <begin position="29"/>
        <end position="188"/>
    </location>
</feature>
<accession>A0A8B9XDH4</accession>
<keyword evidence="5" id="KW-1185">Reference proteome</keyword>
<evidence type="ECO:0000313" key="4">
    <source>
        <dbReference type="Ensembl" id="ENSBGRP00000020839.1"/>
    </source>
</evidence>
<organism evidence="4 5">
    <name type="scientific">Bos mutus grunniens</name>
    <name type="common">Wild yak</name>
    <name type="synonym">Bos grunniens</name>
    <dbReference type="NCBI Taxonomy" id="30521"/>
    <lineage>
        <taxon>Eukaryota</taxon>
        <taxon>Metazoa</taxon>
        <taxon>Chordata</taxon>
        <taxon>Craniata</taxon>
        <taxon>Vertebrata</taxon>
        <taxon>Euteleostomi</taxon>
        <taxon>Mammalia</taxon>
        <taxon>Eutheria</taxon>
        <taxon>Laurasiatheria</taxon>
        <taxon>Artiodactyla</taxon>
        <taxon>Ruminantia</taxon>
        <taxon>Pecora</taxon>
        <taxon>Bovidae</taxon>
        <taxon>Bovinae</taxon>
        <taxon>Bos</taxon>
    </lineage>
</organism>
<evidence type="ECO:0000256" key="2">
    <source>
        <dbReference type="SAM" id="Phobius"/>
    </source>
</evidence>
<proteinExistence type="predicted"/>
<dbReference type="GeneTree" id="ENSGT00390000006240"/>
<evidence type="ECO:0000256" key="3">
    <source>
        <dbReference type="SAM" id="SignalP"/>
    </source>
</evidence>
<dbReference type="Proteomes" id="UP000694520">
    <property type="component" value="Chromosome 17"/>
</dbReference>
<name>A0A8B9XDH4_BOSMU</name>
<feature type="signal peptide" evidence="3">
    <location>
        <begin position="1"/>
        <end position="28"/>
    </location>
</feature>
<keyword evidence="3" id="KW-0732">Signal</keyword>
<reference evidence="4" key="3">
    <citation type="submission" date="2025-09" db="UniProtKB">
        <authorList>
            <consortium name="Ensembl"/>
        </authorList>
    </citation>
    <scope>IDENTIFICATION</scope>
</reference>
<evidence type="ECO:0008006" key="6">
    <source>
        <dbReference type="Google" id="ProtNLM"/>
    </source>
</evidence>
<reference evidence="4" key="1">
    <citation type="submission" date="2019-05" db="EMBL/GenBank/DDBJ databases">
        <authorList>
            <person name="Zhang S."/>
            <person name="Liu J."/>
        </authorList>
    </citation>
    <scope>NUCLEOTIDE SEQUENCE [LARGE SCALE GENOMIC DNA]</scope>
</reference>
<sequence length="188" mass="20669">MLLRDLVLRRGCCWPSLLLHCALHPLWGFVQVTHGEPQKSCSKVTDSCQHVCQCRPRPPLPPPPRPPPPPRLLSAPAPNATSCPAEESWWSGLVIVIAVCCASVVFLTVLVIICYKAIKRHPGRRAASGQQPGPGRRGRSHVNPNVDEKSFQLRACCSGRRILRSRAAQAFRSAKHQEAPVMGLGGWR</sequence>
<protein>
    <recommendedName>
        <fullName evidence="6">Proline rich membrane anchor 1</fullName>
    </recommendedName>
</protein>
<dbReference type="InterPro" id="IPR029659">
    <property type="entry name" value="PRIMA1"/>
</dbReference>
<dbReference type="Pfam" id="PF16101">
    <property type="entry name" value="PRIMA1"/>
    <property type="match status" value="1"/>
</dbReference>
<feature type="transmembrane region" description="Helical" evidence="2">
    <location>
        <begin position="89"/>
        <end position="115"/>
    </location>
</feature>
<dbReference type="Ensembl" id="ENSBGRT00000024079.1">
    <property type="protein sequence ID" value="ENSBGRP00000020839.1"/>
    <property type="gene ID" value="ENSBGRG00000013075.1"/>
</dbReference>
<keyword evidence="2" id="KW-1133">Transmembrane helix</keyword>
<evidence type="ECO:0000256" key="1">
    <source>
        <dbReference type="SAM" id="MobiDB-lite"/>
    </source>
</evidence>
<keyword evidence="2" id="KW-0812">Transmembrane</keyword>